<evidence type="ECO:0000256" key="4">
    <source>
        <dbReference type="SAM" id="MobiDB-lite"/>
    </source>
</evidence>
<dbReference type="AlphaFoldDB" id="A0A1T4WSX3"/>
<feature type="domain" description="HTH lacI-type" evidence="5">
    <location>
        <begin position="20"/>
        <end position="74"/>
    </location>
</feature>
<dbReference type="InterPro" id="IPR046335">
    <property type="entry name" value="LacI/GalR-like_sensor"/>
</dbReference>
<dbReference type="Gene3D" id="1.10.260.40">
    <property type="entry name" value="lambda repressor-like DNA-binding domains"/>
    <property type="match status" value="1"/>
</dbReference>
<keyword evidence="2" id="KW-0238">DNA-binding</keyword>
<dbReference type="InterPro" id="IPR000843">
    <property type="entry name" value="HTH_LacI"/>
</dbReference>
<evidence type="ECO:0000256" key="2">
    <source>
        <dbReference type="ARBA" id="ARBA00023125"/>
    </source>
</evidence>
<dbReference type="PANTHER" id="PTHR30146:SF109">
    <property type="entry name" value="HTH-TYPE TRANSCRIPTIONAL REGULATOR GALS"/>
    <property type="match status" value="1"/>
</dbReference>
<evidence type="ECO:0000256" key="3">
    <source>
        <dbReference type="ARBA" id="ARBA00023163"/>
    </source>
</evidence>
<dbReference type="InterPro" id="IPR028082">
    <property type="entry name" value="Peripla_BP_I"/>
</dbReference>
<sequence>MSIDHPEDAASEQTAAPQAPTLEMVAHEAGVSRATVSRVVNGSTAVTPQVTAVVNAAIEKLSYVPNRAARSLASRRTNVIALIVPEQTSTVFSDPFFAAVIQGVAVYLNDTDYTLNLLIASESSSDKTRRYLLGGNVDGALVVSHHSGDHSYTRLGQKLPIVFGGRPLTPELDDSYFVDVDNVAAARAATEHLIARGRTRIATVAGPQDMPPGVDRLRGWREALDAAGLATDLVEIGGFSPTSGADAMGRLLERDPSIDAVFFANDQMAAGAYPVLRERGLSIPQDIAVAGFDDDPLGTALSPTLTTVHQPSSELGAGMAAALVRLIAKEEIERQTIMPTSLVIRESSGA</sequence>
<proteinExistence type="predicted"/>
<feature type="region of interest" description="Disordered" evidence="4">
    <location>
        <begin position="1"/>
        <end position="20"/>
    </location>
</feature>
<dbReference type="Proteomes" id="UP000189735">
    <property type="component" value="Unassembled WGS sequence"/>
</dbReference>
<protein>
    <submittedName>
        <fullName evidence="6">Transcriptional regulator, LacI family</fullName>
    </submittedName>
</protein>
<name>A0A1T4WSX3_9MICO</name>
<evidence type="ECO:0000259" key="5">
    <source>
        <dbReference type="PROSITE" id="PS50932"/>
    </source>
</evidence>
<organism evidence="6 7">
    <name type="scientific">Agreia bicolorata</name>
    <dbReference type="NCBI Taxonomy" id="110935"/>
    <lineage>
        <taxon>Bacteria</taxon>
        <taxon>Bacillati</taxon>
        <taxon>Actinomycetota</taxon>
        <taxon>Actinomycetes</taxon>
        <taxon>Micrococcales</taxon>
        <taxon>Microbacteriaceae</taxon>
        <taxon>Agreia</taxon>
    </lineage>
</organism>
<dbReference type="Pfam" id="PF13377">
    <property type="entry name" value="Peripla_BP_3"/>
    <property type="match status" value="1"/>
</dbReference>
<evidence type="ECO:0000313" key="7">
    <source>
        <dbReference type="Proteomes" id="UP000189735"/>
    </source>
</evidence>
<dbReference type="CDD" id="cd01392">
    <property type="entry name" value="HTH_LacI"/>
    <property type="match status" value="1"/>
</dbReference>
<dbReference type="RefSeq" id="WP_078713022.1">
    <property type="nucleotide sequence ID" value="NZ_FUYG01000001.1"/>
</dbReference>
<dbReference type="CDD" id="cd06267">
    <property type="entry name" value="PBP1_LacI_sugar_binding-like"/>
    <property type="match status" value="1"/>
</dbReference>
<dbReference type="InterPro" id="IPR010982">
    <property type="entry name" value="Lambda_DNA-bd_dom_sf"/>
</dbReference>
<dbReference type="PROSITE" id="PS50932">
    <property type="entry name" value="HTH_LACI_2"/>
    <property type="match status" value="1"/>
</dbReference>
<keyword evidence="1" id="KW-0805">Transcription regulation</keyword>
<evidence type="ECO:0000256" key="1">
    <source>
        <dbReference type="ARBA" id="ARBA00023015"/>
    </source>
</evidence>
<keyword evidence="3" id="KW-0804">Transcription</keyword>
<dbReference type="EMBL" id="FUYG01000001">
    <property type="protein sequence ID" value="SKA80436.1"/>
    <property type="molecule type" value="Genomic_DNA"/>
</dbReference>
<dbReference type="SMART" id="SM00354">
    <property type="entry name" value="HTH_LACI"/>
    <property type="match status" value="1"/>
</dbReference>
<dbReference type="Gene3D" id="3.40.50.2300">
    <property type="match status" value="2"/>
</dbReference>
<reference evidence="7" key="1">
    <citation type="submission" date="2017-02" db="EMBL/GenBank/DDBJ databases">
        <authorList>
            <person name="Varghese N."/>
            <person name="Submissions S."/>
        </authorList>
    </citation>
    <scope>NUCLEOTIDE SEQUENCE [LARGE SCALE GENOMIC DNA]</scope>
    <source>
        <strain evidence="7">VKM Ac-2052</strain>
    </source>
</reference>
<accession>A0A1T4WSX3</accession>
<dbReference type="Pfam" id="PF00356">
    <property type="entry name" value="LacI"/>
    <property type="match status" value="1"/>
</dbReference>
<dbReference type="SUPFAM" id="SSF47413">
    <property type="entry name" value="lambda repressor-like DNA-binding domains"/>
    <property type="match status" value="1"/>
</dbReference>
<dbReference type="GO" id="GO:0003700">
    <property type="term" value="F:DNA-binding transcription factor activity"/>
    <property type="evidence" value="ECO:0007669"/>
    <property type="project" value="TreeGrafter"/>
</dbReference>
<evidence type="ECO:0000313" key="6">
    <source>
        <dbReference type="EMBL" id="SKA80436.1"/>
    </source>
</evidence>
<gene>
    <name evidence="6" type="ORF">SAMN06295879_0199</name>
</gene>
<dbReference type="SUPFAM" id="SSF53822">
    <property type="entry name" value="Periplasmic binding protein-like I"/>
    <property type="match status" value="1"/>
</dbReference>
<dbReference type="GO" id="GO:0000976">
    <property type="term" value="F:transcription cis-regulatory region binding"/>
    <property type="evidence" value="ECO:0007669"/>
    <property type="project" value="TreeGrafter"/>
</dbReference>
<dbReference type="PANTHER" id="PTHR30146">
    <property type="entry name" value="LACI-RELATED TRANSCRIPTIONAL REPRESSOR"/>
    <property type="match status" value="1"/>
</dbReference>